<protein>
    <submittedName>
        <fullName evidence="2">YfiR family protein</fullName>
    </submittedName>
</protein>
<dbReference type="EMBL" id="CP059733">
    <property type="protein sequence ID" value="WDE05107.1"/>
    <property type="molecule type" value="Genomic_DNA"/>
</dbReference>
<evidence type="ECO:0000313" key="3">
    <source>
        <dbReference type="Proteomes" id="UP000032352"/>
    </source>
</evidence>
<dbReference type="AlphaFoldDB" id="A0AAE9Z2M1"/>
<dbReference type="KEGG" id="tvd:SG34_028055"/>
<gene>
    <name evidence="2" type="ORF">SG34_028055</name>
</gene>
<organism evidence="2 3">
    <name type="scientific">Thalassomonas viridans</name>
    <dbReference type="NCBI Taxonomy" id="137584"/>
    <lineage>
        <taxon>Bacteria</taxon>
        <taxon>Pseudomonadati</taxon>
        <taxon>Pseudomonadota</taxon>
        <taxon>Gammaproteobacteria</taxon>
        <taxon>Alteromonadales</taxon>
        <taxon>Colwelliaceae</taxon>
        <taxon>Thalassomonas</taxon>
    </lineage>
</organism>
<dbReference type="RefSeq" id="WP_044838823.1">
    <property type="nucleotide sequence ID" value="NZ_CP059733.1"/>
</dbReference>
<dbReference type="Pfam" id="PF13689">
    <property type="entry name" value="DUF4154"/>
    <property type="match status" value="1"/>
</dbReference>
<reference evidence="2 3" key="2">
    <citation type="journal article" date="2022" name="Mar. Drugs">
        <title>Bioassay-Guided Fractionation Leads to the Detection of Cholic Acid Generated by the Rare Thalassomonas sp.</title>
        <authorList>
            <person name="Pheiffer F."/>
            <person name="Schneider Y.K."/>
            <person name="Hansen E.H."/>
            <person name="Andersen J.H."/>
            <person name="Isaksson J."/>
            <person name="Busche T."/>
            <person name="R C."/>
            <person name="Kalinowski J."/>
            <person name="Zyl L.V."/>
            <person name="Trindade M."/>
        </authorList>
    </citation>
    <scope>NUCLEOTIDE SEQUENCE [LARGE SCALE GENOMIC DNA]</scope>
    <source>
        <strain evidence="2 3">XOM25</strain>
    </source>
</reference>
<accession>A0AAE9Z2M1</accession>
<evidence type="ECO:0000313" key="2">
    <source>
        <dbReference type="EMBL" id="WDE05107.1"/>
    </source>
</evidence>
<reference evidence="2 3" key="1">
    <citation type="journal article" date="2015" name="Genome Announc.">
        <title>Draft Genome Sequences of Marine Isolates of Thalassomonas viridans and Thalassomonas actiniarum.</title>
        <authorList>
            <person name="Olonade I."/>
            <person name="van Zyl L.J."/>
            <person name="Trindade M."/>
        </authorList>
    </citation>
    <scope>NUCLEOTIDE SEQUENCE [LARGE SCALE GENOMIC DNA]</scope>
    <source>
        <strain evidence="2 3">XOM25</strain>
    </source>
</reference>
<keyword evidence="3" id="KW-1185">Reference proteome</keyword>
<name>A0AAE9Z2M1_9GAMM</name>
<keyword evidence="1" id="KW-0732">Signal</keyword>
<dbReference type="InterPro" id="IPR025293">
    <property type="entry name" value="YfiR/HmsC-like"/>
</dbReference>
<feature type="signal peptide" evidence="1">
    <location>
        <begin position="1"/>
        <end position="24"/>
    </location>
</feature>
<feature type="chain" id="PRO_5042165446" evidence="1">
    <location>
        <begin position="25"/>
        <end position="176"/>
    </location>
</feature>
<dbReference type="Proteomes" id="UP000032352">
    <property type="component" value="Chromosome"/>
</dbReference>
<proteinExistence type="predicted"/>
<evidence type="ECO:0000256" key="1">
    <source>
        <dbReference type="SAM" id="SignalP"/>
    </source>
</evidence>
<sequence length="176" mass="19421">MKPLLTLTGLLLCCLCLKPFLSVAATTVTAENEESVKAAMLLKFPLFVYWPKQVQTKRQRLGLCVLGSKNLKNALYRISLSSDQAYHFYLLDKISELSDSCHILFIDKSKRALLSYILGQVQNKPVLTVSDIDDFAESGGIIQISNIGSRLTIEINIDAAVSADLKISSVLLNLSQ</sequence>